<proteinExistence type="predicted"/>
<dbReference type="InterPro" id="IPR042099">
    <property type="entry name" value="ANL_N_sf"/>
</dbReference>
<feature type="domain" description="AMP-binding enzyme C-terminal" evidence="2">
    <location>
        <begin position="435"/>
        <end position="509"/>
    </location>
</feature>
<dbReference type="GO" id="GO:0016877">
    <property type="term" value="F:ligase activity, forming carbon-sulfur bonds"/>
    <property type="evidence" value="ECO:0007669"/>
    <property type="project" value="UniProtKB-ARBA"/>
</dbReference>
<organism evidence="3 4">
    <name type="scientific">Streptomyces mesophilus</name>
    <dbReference type="NCBI Taxonomy" id="1775132"/>
    <lineage>
        <taxon>Bacteria</taxon>
        <taxon>Bacillati</taxon>
        <taxon>Actinomycetota</taxon>
        <taxon>Actinomycetes</taxon>
        <taxon>Kitasatosporales</taxon>
        <taxon>Streptomycetaceae</taxon>
        <taxon>Streptomyces</taxon>
    </lineage>
</organism>
<dbReference type="InterPro" id="IPR020845">
    <property type="entry name" value="AMP-binding_CS"/>
</dbReference>
<sequence length="538" mass="57763">MSIHHALNLALLPETAYERHGDHDALVCDGRVHRFAQLQDRAARIGGALSLLGIGSGDRVVVLMANRAEVSVAYNAIWRAGAVVTPVMFLVSPAELTHILTDSGARAIITASGLLTTVAEAAAGAPELRHLLVVDDLPQDAEAGLPHTLGVATFADIEATDAAGIVTRTNEDLAALLYTGGTTGRAKGVMLSHRNLYTCSLAAYQAGEAPGLTEGITRTLIPLPLSHAYGLIVTLAGWQSTRPQLGVLQRWFDPAEWLALAQEHAIQRTTLVPSMIQMLLGHPLEDTDLSALRLVNSGGAPLPYETRLAWEERVPGSRILEGYGLTESGSVTSATRPDAIRPGSVGQPLPGYCVEVRDDAGRALPAASDGEICVRSAGIMRGYWHAPTLTSQTLRDGWLHTGDIGHLDKDGFLYVVDRKKDLILRGGFNVFPRDVEDALLTHPQVAQAGVVGRPDRRLGEEVVAFVALHPGHRAESAELIAYARDHLAAHKYPREIRVLDQLPLTSVGKLDRNALRTLVEPDREAREGAVARQSAEGR</sequence>
<evidence type="ECO:0000313" key="3">
    <source>
        <dbReference type="EMBL" id="NGO76310.1"/>
    </source>
</evidence>
<dbReference type="InterPro" id="IPR045851">
    <property type="entry name" value="AMP-bd_C_sf"/>
</dbReference>
<dbReference type="PANTHER" id="PTHR43767:SF7">
    <property type="entry name" value="MEDIUM_LONG-CHAIN-FATTY-ACID--COA LIGASE FADD8"/>
    <property type="match status" value="1"/>
</dbReference>
<evidence type="ECO:0000259" key="2">
    <source>
        <dbReference type="Pfam" id="PF13193"/>
    </source>
</evidence>
<dbReference type="RefSeq" id="WP_165331809.1">
    <property type="nucleotide sequence ID" value="NZ_JAAKZW010000032.1"/>
</dbReference>
<dbReference type="InterPro" id="IPR025110">
    <property type="entry name" value="AMP-bd_C"/>
</dbReference>
<evidence type="ECO:0000313" key="4">
    <source>
        <dbReference type="Proteomes" id="UP000481109"/>
    </source>
</evidence>
<gene>
    <name evidence="3" type="ORF">G6045_11645</name>
</gene>
<dbReference type="InterPro" id="IPR000873">
    <property type="entry name" value="AMP-dep_synth/lig_dom"/>
</dbReference>
<dbReference type="InterPro" id="IPR050237">
    <property type="entry name" value="ATP-dep_AMP-bd_enzyme"/>
</dbReference>
<dbReference type="Pfam" id="PF00501">
    <property type="entry name" value="AMP-binding"/>
    <property type="match status" value="1"/>
</dbReference>
<protein>
    <submittedName>
        <fullName evidence="3">Long-chain fatty acid--CoA ligase</fullName>
    </submittedName>
</protein>
<name>A0A6G4XHJ1_9ACTN</name>
<accession>A0A6G4XHJ1</accession>
<evidence type="ECO:0000259" key="1">
    <source>
        <dbReference type="Pfam" id="PF00501"/>
    </source>
</evidence>
<dbReference type="AlphaFoldDB" id="A0A6G4XHJ1"/>
<dbReference type="SUPFAM" id="SSF56801">
    <property type="entry name" value="Acetyl-CoA synthetase-like"/>
    <property type="match status" value="1"/>
</dbReference>
<keyword evidence="4" id="KW-1185">Reference proteome</keyword>
<dbReference type="PANTHER" id="PTHR43767">
    <property type="entry name" value="LONG-CHAIN-FATTY-ACID--COA LIGASE"/>
    <property type="match status" value="1"/>
</dbReference>
<dbReference type="Gene3D" id="3.40.50.12780">
    <property type="entry name" value="N-terminal domain of ligase-like"/>
    <property type="match status" value="1"/>
</dbReference>
<dbReference type="Proteomes" id="UP000481109">
    <property type="component" value="Unassembled WGS sequence"/>
</dbReference>
<reference evidence="3 4" key="1">
    <citation type="submission" date="2020-02" db="EMBL/GenBank/DDBJ databases">
        <title>Whole-genome analyses of novel actinobacteria.</title>
        <authorList>
            <person name="Sahin N."/>
            <person name="Tokatli A."/>
        </authorList>
    </citation>
    <scope>NUCLEOTIDE SEQUENCE [LARGE SCALE GENOMIC DNA]</scope>
    <source>
        <strain evidence="3 4">YC504</strain>
    </source>
</reference>
<comment type="caution">
    <text evidence="3">The sequence shown here is derived from an EMBL/GenBank/DDBJ whole genome shotgun (WGS) entry which is preliminary data.</text>
</comment>
<dbReference type="EMBL" id="JAAKZW010000032">
    <property type="protein sequence ID" value="NGO76310.1"/>
    <property type="molecule type" value="Genomic_DNA"/>
</dbReference>
<feature type="domain" description="AMP-dependent synthetase/ligase" evidence="1">
    <location>
        <begin position="15"/>
        <end position="384"/>
    </location>
</feature>
<dbReference type="Gene3D" id="3.30.300.30">
    <property type="match status" value="1"/>
</dbReference>
<keyword evidence="3" id="KW-0436">Ligase</keyword>
<dbReference type="PROSITE" id="PS00455">
    <property type="entry name" value="AMP_BINDING"/>
    <property type="match status" value="1"/>
</dbReference>
<dbReference type="Pfam" id="PF13193">
    <property type="entry name" value="AMP-binding_C"/>
    <property type="match status" value="1"/>
</dbReference>